<gene>
    <name evidence="13" type="ORF">POTOM_045347</name>
</gene>
<comment type="subcellular location">
    <subcellularLocation>
        <location evidence="1 9 10">Nucleus</location>
    </subcellularLocation>
</comment>
<dbReference type="FunFam" id="1.10.10.60:FF:000118">
    <property type="entry name" value="WUSCHEL-related homeobox 11"/>
    <property type="match status" value="1"/>
</dbReference>
<evidence type="ECO:0000259" key="12">
    <source>
        <dbReference type="PROSITE" id="PS50071"/>
    </source>
</evidence>
<evidence type="ECO:0000256" key="4">
    <source>
        <dbReference type="ARBA" id="ARBA00023125"/>
    </source>
</evidence>
<keyword evidence="6" id="KW-0804">Transcription</keyword>
<dbReference type="PANTHER" id="PTHR46998:SF2">
    <property type="entry name" value="WUSCHEL-RELATED HOMEOBOX 11"/>
    <property type="match status" value="1"/>
</dbReference>
<dbReference type="PANTHER" id="PTHR46998">
    <property type="entry name" value="WUSCHEL-RELATED HOMEOBOX 11"/>
    <property type="match status" value="1"/>
</dbReference>
<evidence type="ECO:0000256" key="3">
    <source>
        <dbReference type="ARBA" id="ARBA00023015"/>
    </source>
</evidence>
<evidence type="ECO:0000256" key="9">
    <source>
        <dbReference type="PROSITE-ProRule" id="PRU00108"/>
    </source>
</evidence>
<dbReference type="SMART" id="SM00389">
    <property type="entry name" value="HOX"/>
    <property type="match status" value="1"/>
</dbReference>
<evidence type="ECO:0000256" key="7">
    <source>
        <dbReference type="ARBA" id="ARBA00023242"/>
    </source>
</evidence>
<dbReference type="InterPro" id="IPR001356">
    <property type="entry name" value="HD"/>
</dbReference>
<dbReference type="EMBL" id="JAAWWB010000026">
    <property type="protein sequence ID" value="KAG6750832.1"/>
    <property type="molecule type" value="Genomic_DNA"/>
</dbReference>
<reference evidence="13" key="1">
    <citation type="journal article" date="2020" name="bioRxiv">
        <title>Hybrid origin of Populus tomentosa Carr. identified through genome sequencing and phylogenomic analysis.</title>
        <authorList>
            <person name="An X."/>
            <person name="Gao K."/>
            <person name="Chen Z."/>
            <person name="Li J."/>
            <person name="Yang X."/>
            <person name="Yang X."/>
            <person name="Zhou J."/>
            <person name="Guo T."/>
            <person name="Zhao T."/>
            <person name="Huang S."/>
            <person name="Miao D."/>
            <person name="Khan W.U."/>
            <person name="Rao P."/>
            <person name="Ye M."/>
            <person name="Lei B."/>
            <person name="Liao W."/>
            <person name="Wang J."/>
            <person name="Ji L."/>
            <person name="Li Y."/>
            <person name="Guo B."/>
            <person name="Mustafa N.S."/>
            <person name="Li S."/>
            <person name="Yun Q."/>
            <person name="Keller S.R."/>
            <person name="Mao J."/>
            <person name="Zhang R."/>
            <person name="Strauss S.H."/>
        </authorList>
    </citation>
    <scope>NUCLEOTIDE SEQUENCE</scope>
    <source>
        <strain evidence="13">GM15</strain>
        <tissue evidence="13">Leaf</tissue>
    </source>
</reference>
<evidence type="ECO:0000256" key="6">
    <source>
        <dbReference type="ARBA" id="ARBA00023163"/>
    </source>
</evidence>
<dbReference type="GO" id="GO:0005634">
    <property type="term" value="C:nucleus"/>
    <property type="evidence" value="ECO:0007669"/>
    <property type="project" value="UniProtKB-SubCell"/>
</dbReference>
<protein>
    <recommendedName>
        <fullName evidence="12">Homeobox domain-containing protein</fullName>
    </recommendedName>
</protein>
<name>A0A8X8CE29_POPTO</name>
<dbReference type="Proteomes" id="UP000886885">
    <property type="component" value="Chromosome 13D"/>
</dbReference>
<dbReference type="GO" id="GO:0003700">
    <property type="term" value="F:DNA-binding transcription factor activity"/>
    <property type="evidence" value="ECO:0007669"/>
    <property type="project" value="InterPro"/>
</dbReference>
<evidence type="ECO:0000256" key="1">
    <source>
        <dbReference type="ARBA" id="ARBA00004123"/>
    </source>
</evidence>
<dbReference type="InterPro" id="IPR044558">
    <property type="entry name" value="WOX11-like"/>
</dbReference>
<feature type="domain" description="Homeobox" evidence="12">
    <location>
        <begin position="20"/>
        <end position="85"/>
    </location>
</feature>
<feature type="DNA-binding region" description="Homeobox" evidence="9">
    <location>
        <begin position="22"/>
        <end position="86"/>
    </location>
</feature>
<proteinExistence type="inferred from homology"/>
<dbReference type="AlphaFoldDB" id="A0A8X8CE29"/>
<dbReference type="GO" id="GO:0048830">
    <property type="term" value="P:adventitious root development"/>
    <property type="evidence" value="ECO:0007669"/>
    <property type="project" value="InterPro"/>
</dbReference>
<keyword evidence="2" id="KW-0217">Developmental protein</keyword>
<evidence type="ECO:0000256" key="11">
    <source>
        <dbReference type="SAM" id="MobiDB-lite"/>
    </source>
</evidence>
<keyword evidence="5 9" id="KW-0371">Homeobox</keyword>
<feature type="region of interest" description="Disordered" evidence="11">
    <location>
        <begin position="1"/>
        <end position="29"/>
    </location>
</feature>
<keyword evidence="7 9" id="KW-0539">Nucleus</keyword>
<dbReference type="PROSITE" id="PS50071">
    <property type="entry name" value="HOMEOBOX_2"/>
    <property type="match status" value="1"/>
</dbReference>
<evidence type="ECO:0000313" key="14">
    <source>
        <dbReference type="Proteomes" id="UP000886885"/>
    </source>
</evidence>
<sequence>MEDNQGQDPNSPSNHATERSEPVRSRWTPKPEQILILESIFNSGMVNPPKDETVRIRKLLEKFGSVGDANVFYWFQNRRSRSRRRQRQMQASLVAGEQTNNQQAQASGGAIQYKGCNTSIGFANSPSFVQSPSSYLGGSSSSYGVVDEDHGGESLYSFSNQMAFQEVDQTSGVTSILYPSETSNLHYQTAGECKAATLILLEPELTPYLRSSSSGQFLSFPSIFLLVHDELNFLLKILSLCCCSGFITVFINGLPTEVPRGALDMNAMFGQDVVLVHSSGVPVPTNEFGFLMQSLHHGESYFLVIISGT</sequence>
<keyword evidence="3" id="KW-0805">Transcription regulation</keyword>
<accession>A0A8X8CE29</accession>
<dbReference type="OrthoDB" id="670226at2759"/>
<comment type="similarity">
    <text evidence="8">Belongs to the WUS homeobox family.</text>
</comment>
<evidence type="ECO:0000256" key="8">
    <source>
        <dbReference type="ARBA" id="ARBA00024040"/>
    </source>
</evidence>
<dbReference type="Pfam" id="PF00046">
    <property type="entry name" value="Homeodomain"/>
    <property type="match status" value="1"/>
</dbReference>
<organism evidence="13 14">
    <name type="scientific">Populus tomentosa</name>
    <name type="common">Chinese white poplar</name>
    <dbReference type="NCBI Taxonomy" id="118781"/>
    <lineage>
        <taxon>Eukaryota</taxon>
        <taxon>Viridiplantae</taxon>
        <taxon>Streptophyta</taxon>
        <taxon>Embryophyta</taxon>
        <taxon>Tracheophyta</taxon>
        <taxon>Spermatophyta</taxon>
        <taxon>Magnoliopsida</taxon>
        <taxon>eudicotyledons</taxon>
        <taxon>Gunneridae</taxon>
        <taxon>Pentapetalae</taxon>
        <taxon>rosids</taxon>
        <taxon>fabids</taxon>
        <taxon>Malpighiales</taxon>
        <taxon>Salicaceae</taxon>
        <taxon>Saliceae</taxon>
        <taxon>Populus</taxon>
    </lineage>
</organism>
<feature type="compositionally biased region" description="Polar residues" evidence="11">
    <location>
        <begin position="1"/>
        <end position="15"/>
    </location>
</feature>
<evidence type="ECO:0000256" key="2">
    <source>
        <dbReference type="ARBA" id="ARBA00022473"/>
    </source>
</evidence>
<keyword evidence="4 9" id="KW-0238">DNA-binding</keyword>
<evidence type="ECO:0000313" key="13">
    <source>
        <dbReference type="EMBL" id="KAG6750832.1"/>
    </source>
</evidence>
<evidence type="ECO:0000256" key="5">
    <source>
        <dbReference type="ARBA" id="ARBA00023155"/>
    </source>
</evidence>
<comment type="caution">
    <text evidence="13">The sequence shown here is derived from an EMBL/GenBank/DDBJ whole genome shotgun (WGS) entry which is preliminary data.</text>
</comment>
<dbReference type="GO" id="GO:0003677">
    <property type="term" value="F:DNA binding"/>
    <property type="evidence" value="ECO:0007669"/>
    <property type="project" value="UniProtKB-UniRule"/>
</dbReference>
<keyword evidence="14" id="KW-1185">Reference proteome</keyword>
<evidence type="ECO:0000256" key="10">
    <source>
        <dbReference type="RuleBase" id="RU000682"/>
    </source>
</evidence>